<feature type="signal peptide" evidence="2">
    <location>
        <begin position="1"/>
        <end position="32"/>
    </location>
</feature>
<evidence type="ECO:0000256" key="2">
    <source>
        <dbReference type="SAM" id="SignalP"/>
    </source>
</evidence>
<evidence type="ECO:0000313" key="4">
    <source>
        <dbReference type="Proteomes" id="UP000190341"/>
    </source>
</evidence>
<dbReference type="RefSeq" id="WP_079724011.1">
    <property type="nucleotide sequence ID" value="NZ_BMCL01000002.1"/>
</dbReference>
<evidence type="ECO:0008006" key="5">
    <source>
        <dbReference type="Google" id="ProtNLM"/>
    </source>
</evidence>
<feature type="region of interest" description="Disordered" evidence="1">
    <location>
        <begin position="44"/>
        <end position="65"/>
    </location>
</feature>
<proteinExistence type="predicted"/>
<protein>
    <recommendedName>
        <fullName evidence="5">DUF2946 domain-containing protein</fullName>
    </recommendedName>
</protein>
<evidence type="ECO:0000313" key="3">
    <source>
        <dbReference type="EMBL" id="SKC63554.1"/>
    </source>
</evidence>
<sequence>MARRPLTLASATLRRFAQALLLLAVICQPVMASLGDLHEAAHGTDLHAPASDPHGDAGADPAGDDAERDSLLHALMCASHCCGHAVAMPAGLAVLPSFAPPCTTATPSDSARLVTRPGHPFRPPIAA</sequence>
<evidence type="ECO:0000256" key="1">
    <source>
        <dbReference type="SAM" id="MobiDB-lite"/>
    </source>
</evidence>
<keyword evidence="2" id="KW-0732">Signal</keyword>
<keyword evidence="4" id="KW-1185">Reference proteome</keyword>
<accession>A0A1T5KII8</accession>
<feature type="region of interest" description="Disordered" evidence="1">
    <location>
        <begin position="106"/>
        <end position="127"/>
    </location>
</feature>
<dbReference type="STRING" id="428993.SAMN06296058_1745"/>
<dbReference type="AlphaFoldDB" id="A0A1T5KII8"/>
<dbReference type="OrthoDB" id="5974854at2"/>
<reference evidence="3 4" key="1">
    <citation type="submission" date="2017-02" db="EMBL/GenBank/DDBJ databases">
        <authorList>
            <person name="Peterson S.W."/>
        </authorList>
    </citation>
    <scope>NUCLEOTIDE SEQUENCE [LARGE SCALE GENOMIC DNA]</scope>
    <source>
        <strain evidence="3 4">P15</strain>
    </source>
</reference>
<organism evidence="3 4">
    <name type="scientific">Pseudoxanthomonas indica</name>
    <dbReference type="NCBI Taxonomy" id="428993"/>
    <lineage>
        <taxon>Bacteria</taxon>
        <taxon>Pseudomonadati</taxon>
        <taxon>Pseudomonadota</taxon>
        <taxon>Gammaproteobacteria</taxon>
        <taxon>Lysobacterales</taxon>
        <taxon>Lysobacteraceae</taxon>
        <taxon>Pseudoxanthomonas</taxon>
    </lineage>
</organism>
<name>A0A1T5KII8_9GAMM</name>
<feature type="chain" id="PRO_5010552291" description="DUF2946 domain-containing protein" evidence="2">
    <location>
        <begin position="33"/>
        <end position="127"/>
    </location>
</feature>
<dbReference type="Proteomes" id="UP000190341">
    <property type="component" value="Unassembled WGS sequence"/>
</dbReference>
<feature type="compositionally biased region" description="Low complexity" evidence="1">
    <location>
        <begin position="48"/>
        <end position="61"/>
    </location>
</feature>
<dbReference type="EMBL" id="FUZV01000001">
    <property type="protein sequence ID" value="SKC63554.1"/>
    <property type="molecule type" value="Genomic_DNA"/>
</dbReference>
<gene>
    <name evidence="3" type="ORF">SAMN06296058_1745</name>
</gene>